<evidence type="ECO:0000256" key="3">
    <source>
        <dbReference type="ARBA" id="ARBA00022692"/>
    </source>
</evidence>
<keyword evidence="3 6" id="KW-0812">Transmembrane</keyword>
<keyword evidence="5 6" id="KW-0472">Membrane</keyword>
<dbReference type="GO" id="GO:0016020">
    <property type="term" value="C:membrane"/>
    <property type="evidence" value="ECO:0007669"/>
    <property type="project" value="UniProtKB-SubCell"/>
</dbReference>
<evidence type="ECO:0000256" key="6">
    <source>
        <dbReference type="SAM" id="Phobius"/>
    </source>
</evidence>
<evidence type="ECO:0000313" key="8">
    <source>
        <dbReference type="Proteomes" id="UP000266091"/>
    </source>
</evidence>
<evidence type="ECO:0000256" key="2">
    <source>
        <dbReference type="ARBA" id="ARBA00007349"/>
    </source>
</evidence>
<comment type="similarity">
    <text evidence="2">Belongs to the SLC13A/DASS transporter (TC 2.A.47) family. DIT1 subfamily.</text>
</comment>
<organism evidence="7 8">
    <name type="scientific">Mesosutterella multiformis</name>
    <dbReference type="NCBI Taxonomy" id="2259133"/>
    <lineage>
        <taxon>Bacteria</taxon>
        <taxon>Pseudomonadati</taxon>
        <taxon>Pseudomonadota</taxon>
        <taxon>Betaproteobacteria</taxon>
        <taxon>Burkholderiales</taxon>
        <taxon>Sutterellaceae</taxon>
        <taxon>Mesosutterella</taxon>
    </lineage>
</organism>
<comment type="caution">
    <text evidence="7">The sequence shown here is derived from an EMBL/GenBank/DDBJ whole genome shotgun (WGS) entry which is preliminary data.</text>
</comment>
<dbReference type="InterPro" id="IPR030676">
    <property type="entry name" value="CitT-rel"/>
</dbReference>
<keyword evidence="4 6" id="KW-1133">Transmembrane helix</keyword>
<dbReference type="InterPro" id="IPR001898">
    <property type="entry name" value="SLC13A/DASS"/>
</dbReference>
<accession>A0A388SIF7</accession>
<evidence type="ECO:0000256" key="1">
    <source>
        <dbReference type="ARBA" id="ARBA00004141"/>
    </source>
</evidence>
<dbReference type="AlphaFoldDB" id="A0A388SIF7"/>
<gene>
    <name evidence="7" type="ORF">MESMUL_18480</name>
</gene>
<evidence type="ECO:0000256" key="5">
    <source>
        <dbReference type="ARBA" id="ARBA00023136"/>
    </source>
</evidence>
<keyword evidence="8" id="KW-1185">Reference proteome</keyword>
<dbReference type="EMBL" id="BGZJ01000002">
    <property type="protein sequence ID" value="GBO94494.1"/>
    <property type="molecule type" value="Genomic_DNA"/>
</dbReference>
<sequence>MNGQIWSTLIWYGGILGMAGALNKFQFFNWLAGWLETYIDFSSFSHIGLLITLVFAGTACRYLFVSCGAYMASVIPVQYTIGLAAGLPKMDMFLVFVMCGVMGAYVTHYANAAGPVLFGAGYVPLKKWWATGLFMTLVSYVIFAIIGVPYWKILGLFSSL</sequence>
<feature type="transmembrane region" description="Helical" evidence="6">
    <location>
        <begin position="6"/>
        <end position="25"/>
    </location>
</feature>
<reference evidence="7 8" key="1">
    <citation type="journal article" date="2018" name="Int. J. Syst. Evol. Microbiol.">
        <title>Mesosutterella multiformis gen. nov., sp. nov., a member of the family Sutterellaceae and Sutterella megalosphaeroides sp. nov., isolated from human faeces.</title>
        <authorList>
            <person name="Sakamoto M."/>
            <person name="Ikeyama N."/>
            <person name="Kunihiro T."/>
            <person name="Iino T."/>
            <person name="Yuki M."/>
            <person name="Ohkuma M."/>
        </authorList>
    </citation>
    <scope>NUCLEOTIDE SEQUENCE [LARGE SCALE GENOMIC DNA]</scope>
    <source>
        <strain evidence="7 8">4NBBH2</strain>
    </source>
</reference>
<feature type="transmembrane region" description="Helical" evidence="6">
    <location>
        <begin position="128"/>
        <end position="151"/>
    </location>
</feature>
<evidence type="ECO:0000313" key="7">
    <source>
        <dbReference type="EMBL" id="GBO94494.1"/>
    </source>
</evidence>
<proteinExistence type="inferred from homology"/>
<dbReference type="GO" id="GO:0022857">
    <property type="term" value="F:transmembrane transporter activity"/>
    <property type="evidence" value="ECO:0007669"/>
    <property type="project" value="InterPro"/>
</dbReference>
<feature type="transmembrane region" description="Helical" evidence="6">
    <location>
        <begin position="62"/>
        <end position="85"/>
    </location>
</feature>
<dbReference type="Pfam" id="PF00939">
    <property type="entry name" value="Na_sulph_symp"/>
    <property type="match status" value="1"/>
</dbReference>
<comment type="subcellular location">
    <subcellularLocation>
        <location evidence="1">Membrane</location>
        <topology evidence="1">Multi-pass membrane protein</topology>
    </subcellularLocation>
</comment>
<dbReference type="PANTHER" id="PTHR42826">
    <property type="entry name" value="DICARBOXYLATE TRANSPORTER 2.1, CHLOROPLASTIC"/>
    <property type="match status" value="1"/>
</dbReference>
<protein>
    <recommendedName>
        <fullName evidence="9">Citrate transporter-like domain-containing protein</fullName>
    </recommendedName>
</protein>
<dbReference type="Proteomes" id="UP000266091">
    <property type="component" value="Unassembled WGS sequence"/>
</dbReference>
<evidence type="ECO:0000256" key="4">
    <source>
        <dbReference type="ARBA" id="ARBA00022989"/>
    </source>
</evidence>
<evidence type="ECO:0008006" key="9">
    <source>
        <dbReference type="Google" id="ProtNLM"/>
    </source>
</evidence>
<feature type="transmembrane region" description="Helical" evidence="6">
    <location>
        <begin position="37"/>
        <end position="56"/>
    </location>
</feature>
<name>A0A388SIF7_9BURK</name>